<accession>A0A919BNK7</accession>
<gene>
    <name evidence="2" type="ORF">GCM10017667_34570</name>
</gene>
<proteinExistence type="predicted"/>
<dbReference type="Proteomes" id="UP000632849">
    <property type="component" value="Unassembled WGS sequence"/>
</dbReference>
<keyword evidence="3" id="KW-1185">Reference proteome</keyword>
<name>A0A919BNK7_STRFL</name>
<dbReference type="AlphaFoldDB" id="A0A919BNK7"/>
<comment type="caution">
    <text evidence="2">The sequence shown here is derived from an EMBL/GenBank/DDBJ whole genome shotgun (WGS) entry which is preliminary data.</text>
</comment>
<sequence>MGGAPTAPPTAPPSRKTLPKEALHACARTQGENGLSQNGLGGNELAP</sequence>
<organism evidence="2 3">
    <name type="scientific">Streptomyces filamentosus</name>
    <name type="common">Streptomyces roseosporus</name>
    <dbReference type="NCBI Taxonomy" id="67294"/>
    <lineage>
        <taxon>Bacteria</taxon>
        <taxon>Bacillati</taxon>
        <taxon>Actinomycetota</taxon>
        <taxon>Actinomycetes</taxon>
        <taxon>Kitasatosporales</taxon>
        <taxon>Streptomycetaceae</taxon>
        <taxon>Streptomyces</taxon>
    </lineage>
</organism>
<reference evidence="2" key="1">
    <citation type="journal article" date="2014" name="Int. J. Syst. Evol. Microbiol.">
        <title>Complete genome sequence of Corynebacterium casei LMG S-19264T (=DSM 44701T), isolated from a smear-ripened cheese.</title>
        <authorList>
            <consortium name="US DOE Joint Genome Institute (JGI-PGF)"/>
            <person name="Walter F."/>
            <person name="Albersmeier A."/>
            <person name="Kalinowski J."/>
            <person name="Ruckert C."/>
        </authorList>
    </citation>
    <scope>NUCLEOTIDE SEQUENCE</scope>
    <source>
        <strain evidence="2">JCM 4122</strain>
    </source>
</reference>
<evidence type="ECO:0000256" key="1">
    <source>
        <dbReference type="SAM" id="MobiDB-lite"/>
    </source>
</evidence>
<dbReference type="EMBL" id="BNBE01000001">
    <property type="protein sequence ID" value="GHG00488.1"/>
    <property type="molecule type" value="Genomic_DNA"/>
</dbReference>
<evidence type="ECO:0000313" key="3">
    <source>
        <dbReference type="Proteomes" id="UP000632849"/>
    </source>
</evidence>
<protein>
    <submittedName>
        <fullName evidence="2">Uncharacterized protein</fullName>
    </submittedName>
</protein>
<feature type="region of interest" description="Disordered" evidence="1">
    <location>
        <begin position="1"/>
        <end position="47"/>
    </location>
</feature>
<reference evidence="2" key="2">
    <citation type="submission" date="2020-09" db="EMBL/GenBank/DDBJ databases">
        <authorList>
            <person name="Sun Q."/>
            <person name="Ohkuma M."/>
        </authorList>
    </citation>
    <scope>NUCLEOTIDE SEQUENCE</scope>
    <source>
        <strain evidence="2">JCM 4122</strain>
    </source>
</reference>
<evidence type="ECO:0000313" key="2">
    <source>
        <dbReference type="EMBL" id="GHG00488.1"/>
    </source>
</evidence>
<feature type="compositionally biased region" description="Pro residues" evidence="1">
    <location>
        <begin position="1"/>
        <end position="12"/>
    </location>
</feature>